<dbReference type="Proteomes" id="UP000063063">
    <property type="component" value="Chromosome 20"/>
</dbReference>
<dbReference type="SUPFAM" id="SSF52540">
    <property type="entry name" value="P-loop containing nucleoside triphosphate hydrolases"/>
    <property type="match status" value="1"/>
</dbReference>
<dbReference type="AlphaFoldDB" id="A0A088RPA2"/>
<dbReference type="KEGG" id="lpan:LPMP_204330"/>
<proteinExistence type="predicted"/>
<dbReference type="EMBL" id="CP009389">
    <property type="protein sequence ID" value="AIN97927.1"/>
    <property type="molecule type" value="Genomic_DNA"/>
</dbReference>
<evidence type="ECO:0000313" key="1">
    <source>
        <dbReference type="EMBL" id="AIN97927.1"/>
    </source>
</evidence>
<dbReference type="OrthoDB" id="1658288at2759"/>
<accession>A0A088RPA2</accession>
<dbReference type="eggNOG" id="ENOG502QVF2">
    <property type="taxonomic scope" value="Eukaryota"/>
</dbReference>
<keyword evidence="1" id="KW-0378">Hydrolase</keyword>
<dbReference type="Gene3D" id="3.40.50.300">
    <property type="entry name" value="P-loop containing nucleotide triphosphate hydrolases"/>
    <property type="match status" value="1"/>
</dbReference>
<dbReference type="VEuPathDB" id="TriTrypDB:LPMP_204330"/>
<dbReference type="GeneID" id="22574644"/>
<sequence length="556" mass="61227">MRRLTRLVTGTAARNVTTGETISDRFASGAERASEESHPLLYQVPVFASRTVGREAEVRTLWQNLLCGRHYQVLVGLDGIGKSTIAAEFCDTVKHSQRFSCIQWFNGKHALQSQLQHFFASMKGRKEKDVLLVVDDVASPEEVLALIPEHASVYVLMTTSAANVMSSTKIACLSTSALSPQASRQFLSELTFSQELETVFYNLGYVPLLMHIASLLMKGDVCSAPQLGRLLMEKSVRRDDALSISAALSMLVDIGIAELEKTYPNARAMLRIISCFHVSDVSDAVVGAIVGNAAGDFSVTASQLGILSPKWEEGAFALHPLVAKVLREPLEAHVVAKAADALLSLWPHRWRGMGNRFAYNLVWHTYTVAQHFAACGATLMPAIVTSMDRSATFLAHVEVRDLAVAAQLWMQVYEQDVSRKEAPSPDSVRMLRECGRLLHFLKDPRAEEVLQHAWKDCVVVHGKSSAESALILGCLAPYLPATNANLSLVEEAVAVLEGRLVSVDLVLAREEVRMVWQTIFVLLMCKGQYMTEMHLAIPEDLMRALERADGEAAKVR</sequence>
<keyword evidence="2" id="KW-1185">Reference proteome</keyword>
<evidence type="ECO:0000313" key="2">
    <source>
        <dbReference type="Proteomes" id="UP000063063"/>
    </source>
</evidence>
<reference evidence="1 2" key="1">
    <citation type="journal article" date="2015" name="Sci. Rep.">
        <title>The genome of Leishmania panamensis: insights into genomics of the L. (Viannia) subgenus.</title>
        <authorList>
            <person name="Llanes A."/>
            <person name="Restrepo C.M."/>
            <person name="Vecchio G.D."/>
            <person name="Anguizola F.J."/>
            <person name="Lleonart R."/>
        </authorList>
    </citation>
    <scope>NUCLEOTIDE SEQUENCE [LARGE SCALE GENOMIC DNA]</scope>
    <source>
        <strain evidence="1 2">MHOM/PA/94/PSC-1</strain>
    </source>
</reference>
<dbReference type="FunFam" id="3.40.50.300:FF:002737">
    <property type="entry name" value="NADH-ubiquinone oxidoreductase complex I subunit, putative"/>
    <property type="match status" value="1"/>
</dbReference>
<organism evidence="1 2">
    <name type="scientific">Leishmania panamensis</name>
    <dbReference type="NCBI Taxonomy" id="5679"/>
    <lineage>
        <taxon>Eukaryota</taxon>
        <taxon>Discoba</taxon>
        <taxon>Euglenozoa</taxon>
        <taxon>Kinetoplastea</taxon>
        <taxon>Metakinetoplastina</taxon>
        <taxon>Trypanosomatida</taxon>
        <taxon>Trypanosomatidae</taxon>
        <taxon>Leishmaniinae</taxon>
        <taxon>Leishmania</taxon>
        <taxon>Leishmania guyanensis species complex</taxon>
    </lineage>
</organism>
<dbReference type="VEuPathDB" id="TriTrypDB:LPAL13_200049500"/>
<dbReference type="RefSeq" id="XP_010698634.1">
    <property type="nucleotide sequence ID" value="XM_010700332.1"/>
</dbReference>
<protein>
    <submittedName>
        <fullName evidence="1">Nucleoside triphosphate hydrolase, putative</fullName>
    </submittedName>
</protein>
<dbReference type="InterPro" id="IPR027417">
    <property type="entry name" value="P-loop_NTPase"/>
</dbReference>
<name>A0A088RPA2_LEIPA</name>
<gene>
    <name evidence="1" type="ORF">LPMP_204330</name>
</gene>